<organism evidence="2 3">
    <name type="scientific">Limosilactobacillus fermentum</name>
    <name type="common">Lactobacillus fermentum</name>
    <dbReference type="NCBI Taxonomy" id="1613"/>
    <lineage>
        <taxon>Bacteria</taxon>
        <taxon>Bacillati</taxon>
        <taxon>Bacillota</taxon>
        <taxon>Bacilli</taxon>
        <taxon>Lactobacillales</taxon>
        <taxon>Lactobacillaceae</taxon>
        <taxon>Limosilactobacillus</taxon>
    </lineage>
</organism>
<dbReference type="SMART" id="SM00530">
    <property type="entry name" value="HTH_XRE"/>
    <property type="match status" value="1"/>
</dbReference>
<dbReference type="AlphaFoldDB" id="A0A1L7GTF6"/>
<evidence type="ECO:0000313" key="3">
    <source>
        <dbReference type="Proteomes" id="UP000185427"/>
    </source>
</evidence>
<dbReference type="Pfam" id="PF01381">
    <property type="entry name" value="HTH_3"/>
    <property type="match status" value="1"/>
</dbReference>
<accession>A0A1L7GTF6</accession>
<dbReference type="Gene3D" id="1.10.260.40">
    <property type="entry name" value="lambda repressor-like DNA-binding domains"/>
    <property type="match status" value="1"/>
</dbReference>
<dbReference type="EMBL" id="CP019030">
    <property type="protein sequence ID" value="APU45316.1"/>
    <property type="molecule type" value="Genomic_DNA"/>
</dbReference>
<name>A0A1L7GTF6_LIMFE</name>
<sequence length="76" mass="8442">MTELNYKLIRLRKDKGESQATAAKHIGISQSMLAMLEAGDRHGSDATKIAIANYYGASVESIFFSHKITNRDKELV</sequence>
<proteinExistence type="predicted"/>
<dbReference type="RefSeq" id="WP_049183997.1">
    <property type="nucleotide sequence ID" value="NZ_CP019030.1"/>
</dbReference>
<gene>
    <name evidence="2" type="ORF">BUW47_02145</name>
</gene>
<protein>
    <submittedName>
        <fullName evidence="2">Transcriptional regulator</fullName>
    </submittedName>
</protein>
<feature type="domain" description="HTH cro/C1-type" evidence="1">
    <location>
        <begin position="8"/>
        <end position="62"/>
    </location>
</feature>
<dbReference type="GO" id="GO:0003677">
    <property type="term" value="F:DNA binding"/>
    <property type="evidence" value="ECO:0007669"/>
    <property type="project" value="InterPro"/>
</dbReference>
<dbReference type="CDD" id="cd00093">
    <property type="entry name" value="HTH_XRE"/>
    <property type="match status" value="1"/>
</dbReference>
<reference evidence="2 3" key="1">
    <citation type="submission" date="2016-12" db="EMBL/GenBank/DDBJ databases">
        <title>Complete Genome Sequence of Lactobacillus fermentum Strain SNUV175, a Probiotic for Treatment of Bacterial Vaginosis.</title>
        <authorList>
            <person name="Lee S."/>
            <person name="You H.J."/>
            <person name="Kwon B."/>
            <person name="Ko G."/>
        </authorList>
    </citation>
    <scope>NUCLEOTIDE SEQUENCE [LARGE SCALE GENOMIC DNA]</scope>
    <source>
        <strain evidence="2 3">SNUV175</strain>
    </source>
</reference>
<evidence type="ECO:0000259" key="1">
    <source>
        <dbReference type="PROSITE" id="PS50943"/>
    </source>
</evidence>
<dbReference type="InterPro" id="IPR010982">
    <property type="entry name" value="Lambda_DNA-bd_dom_sf"/>
</dbReference>
<dbReference type="InterPro" id="IPR001387">
    <property type="entry name" value="Cro/C1-type_HTH"/>
</dbReference>
<dbReference type="OrthoDB" id="1859224at2"/>
<dbReference type="PROSITE" id="PS50943">
    <property type="entry name" value="HTH_CROC1"/>
    <property type="match status" value="1"/>
</dbReference>
<evidence type="ECO:0000313" key="2">
    <source>
        <dbReference type="EMBL" id="APU45316.1"/>
    </source>
</evidence>
<dbReference type="SUPFAM" id="SSF47413">
    <property type="entry name" value="lambda repressor-like DNA-binding domains"/>
    <property type="match status" value="1"/>
</dbReference>
<dbReference type="Proteomes" id="UP000185427">
    <property type="component" value="Chromosome"/>
</dbReference>